<organism evidence="1 2">
    <name type="scientific">Aquisalibacillus elongatus</name>
    <dbReference type="NCBI Taxonomy" id="485577"/>
    <lineage>
        <taxon>Bacteria</taxon>
        <taxon>Bacillati</taxon>
        <taxon>Bacillota</taxon>
        <taxon>Bacilli</taxon>
        <taxon>Bacillales</taxon>
        <taxon>Bacillaceae</taxon>
        <taxon>Aquisalibacillus</taxon>
    </lineage>
</organism>
<gene>
    <name evidence="1" type="ORF">EDC24_1614</name>
</gene>
<protein>
    <submittedName>
        <fullName evidence="1">Uncharacterized protein</fullName>
    </submittedName>
</protein>
<reference evidence="1 2" key="1">
    <citation type="submission" date="2018-11" db="EMBL/GenBank/DDBJ databases">
        <title>Genomic Encyclopedia of Type Strains, Phase IV (KMG-IV): sequencing the most valuable type-strain genomes for metagenomic binning, comparative biology and taxonomic classification.</title>
        <authorList>
            <person name="Goeker M."/>
        </authorList>
    </citation>
    <scope>NUCLEOTIDE SEQUENCE [LARGE SCALE GENOMIC DNA]</scope>
    <source>
        <strain evidence="1 2">DSM 18090</strain>
    </source>
</reference>
<keyword evidence="2" id="KW-1185">Reference proteome</keyword>
<evidence type="ECO:0000313" key="2">
    <source>
        <dbReference type="Proteomes" id="UP000276443"/>
    </source>
</evidence>
<dbReference type="Proteomes" id="UP000276443">
    <property type="component" value="Unassembled WGS sequence"/>
</dbReference>
<accession>A0A3N5C7R2</accession>
<comment type="caution">
    <text evidence="1">The sequence shown here is derived from an EMBL/GenBank/DDBJ whole genome shotgun (WGS) entry which is preliminary data.</text>
</comment>
<proteinExistence type="predicted"/>
<sequence>MAIYKMKWKERFKESGFVKKFKGFNFKNDKGIYTGYLEPSEGKFTACRNGLAIFDLEPGCWYIIQNTDSFRPKYYYVTPDDKIIEKQFHDIKKYFSDNNNEHFSSNRSGSIEYKFTKGLYQNHSKQNNTETLSKETIFLIDNCEIAFCYLEKNKEIAAGMLITVYNFAELNMLCDKFKQIKNLFKQGKSKNEVKEILLNNKNDNIDTADDILNQFDVS</sequence>
<name>A0A3N5C7R2_9BACI</name>
<dbReference type="RefSeq" id="WP_124221388.1">
    <property type="nucleotide sequence ID" value="NZ_RKRF01000008.1"/>
</dbReference>
<dbReference type="EMBL" id="RKRF01000008">
    <property type="protein sequence ID" value="RPF54415.1"/>
    <property type="molecule type" value="Genomic_DNA"/>
</dbReference>
<dbReference type="AlphaFoldDB" id="A0A3N5C7R2"/>
<evidence type="ECO:0000313" key="1">
    <source>
        <dbReference type="EMBL" id="RPF54415.1"/>
    </source>
</evidence>